<sequence>MRRRLRIRAGRARATGWNGAAKKAATALNARRLAARFGREEDGALVVFSMFLLLAILLVTGLGLDLMRTETMRTRLQATLDRAVLAAASATQPRDPEQVVRDYFAAAGLSDYLQDITVEERFGLRAVSATASADIPTSFIKLVGIDKFEAASAATAREYIAKLEISMVLDVSGSMGWRNKLDQLKEAGSEFIETVFNASDAGATSVSIVPFASQVNAGAELLSYLNVTDEHDYSNCIDFDAADFESTALDPDAELQRSGHFDPWSSYQHGTSARYFVCRTEPGTEITPFSGDAHELIDAIEALSADGNTSAEIGMKWGVALLDPSLQPVVQEMIADGRLDAAFMERPVPYDEGRTLKVVVLMTDGENTTEYVLKDEYREGPTDVWYDPDSGRFSIWAQQRKKKGNNGWGNGDQCAPGNSSDHNNAENRGGNDPCEDWAFFWPHNRKWKDRPYGGDDAYQLTYPELWARASVSGHAYMRYLVTGRSSDYYDWLDVYDSVRSSEKDDRLDAICSAAKEQGIVIYTIGFEVDNRTARILSDCATTPSHFFRVEGLDIAEAFRSIASSISVLRLTQ</sequence>
<evidence type="ECO:0000313" key="5">
    <source>
        <dbReference type="Proteomes" id="UP000199328"/>
    </source>
</evidence>
<keyword evidence="2" id="KW-0472">Membrane</keyword>
<protein>
    <submittedName>
        <fullName evidence="4">Putative Flp pilus-assembly TadE/G-like</fullName>
    </submittedName>
</protein>
<dbReference type="AlphaFoldDB" id="A0A1G9CH32"/>
<accession>A0A1G9CH32</accession>
<dbReference type="Gene3D" id="3.40.50.410">
    <property type="entry name" value="von Willebrand factor, type A domain"/>
    <property type="match status" value="1"/>
</dbReference>
<evidence type="ECO:0000256" key="1">
    <source>
        <dbReference type="SAM" id="MobiDB-lite"/>
    </source>
</evidence>
<dbReference type="RefSeq" id="WP_170068364.1">
    <property type="nucleotide sequence ID" value="NZ_FNFV01000003.1"/>
</dbReference>
<dbReference type="SUPFAM" id="SSF53300">
    <property type="entry name" value="vWA-like"/>
    <property type="match status" value="1"/>
</dbReference>
<dbReference type="Pfam" id="PF13400">
    <property type="entry name" value="Tad"/>
    <property type="match status" value="1"/>
</dbReference>
<dbReference type="Proteomes" id="UP000199328">
    <property type="component" value="Unassembled WGS sequence"/>
</dbReference>
<dbReference type="InterPro" id="IPR028087">
    <property type="entry name" value="Tad_N"/>
</dbReference>
<dbReference type="InterPro" id="IPR036465">
    <property type="entry name" value="vWFA_dom_sf"/>
</dbReference>
<keyword evidence="2" id="KW-1133">Transmembrane helix</keyword>
<organism evidence="4 5">
    <name type="scientific">Meinhardsimonia xiamenensis</name>
    <dbReference type="NCBI Taxonomy" id="990712"/>
    <lineage>
        <taxon>Bacteria</taxon>
        <taxon>Pseudomonadati</taxon>
        <taxon>Pseudomonadota</taxon>
        <taxon>Alphaproteobacteria</taxon>
        <taxon>Rhodobacterales</taxon>
        <taxon>Paracoccaceae</taxon>
        <taxon>Meinhardsimonia</taxon>
    </lineage>
</organism>
<keyword evidence="5" id="KW-1185">Reference proteome</keyword>
<gene>
    <name evidence="4" type="ORF">SAMN05216257_103104</name>
</gene>
<proteinExistence type="predicted"/>
<feature type="transmembrane region" description="Helical" evidence="2">
    <location>
        <begin position="43"/>
        <end position="64"/>
    </location>
</feature>
<dbReference type="STRING" id="990712.SAMN05216257_103104"/>
<evidence type="ECO:0000313" key="4">
    <source>
        <dbReference type="EMBL" id="SDK50804.1"/>
    </source>
</evidence>
<keyword evidence="2" id="KW-0812">Transmembrane</keyword>
<reference evidence="5" key="1">
    <citation type="submission" date="2016-10" db="EMBL/GenBank/DDBJ databases">
        <authorList>
            <person name="Varghese N."/>
            <person name="Submissions S."/>
        </authorList>
    </citation>
    <scope>NUCLEOTIDE SEQUENCE [LARGE SCALE GENOMIC DNA]</scope>
    <source>
        <strain evidence="5">CGMCC 1.10789</strain>
    </source>
</reference>
<evidence type="ECO:0000259" key="3">
    <source>
        <dbReference type="Pfam" id="PF13400"/>
    </source>
</evidence>
<evidence type="ECO:0000256" key="2">
    <source>
        <dbReference type="SAM" id="Phobius"/>
    </source>
</evidence>
<name>A0A1G9CH32_9RHOB</name>
<feature type="domain" description="Putative Flp pilus-assembly TadG-like N-terminal" evidence="3">
    <location>
        <begin position="46"/>
        <end position="90"/>
    </location>
</feature>
<feature type="region of interest" description="Disordered" evidence="1">
    <location>
        <begin position="402"/>
        <end position="429"/>
    </location>
</feature>
<dbReference type="EMBL" id="FNFV01000003">
    <property type="protein sequence ID" value="SDK50804.1"/>
    <property type="molecule type" value="Genomic_DNA"/>
</dbReference>